<evidence type="ECO:0000313" key="2">
    <source>
        <dbReference type="Proteomes" id="UP001480595"/>
    </source>
</evidence>
<name>A0ABR1SQN5_9PEZI</name>
<protein>
    <submittedName>
        <fullName evidence="1">Uncharacterized protein</fullName>
    </submittedName>
</protein>
<evidence type="ECO:0000313" key="1">
    <source>
        <dbReference type="EMBL" id="KAK8036639.1"/>
    </source>
</evidence>
<keyword evidence="2" id="KW-1185">Reference proteome</keyword>
<gene>
    <name evidence="1" type="ORF">PG994_015410</name>
</gene>
<organism evidence="1 2">
    <name type="scientific">Apiospora phragmitis</name>
    <dbReference type="NCBI Taxonomy" id="2905665"/>
    <lineage>
        <taxon>Eukaryota</taxon>
        <taxon>Fungi</taxon>
        <taxon>Dikarya</taxon>
        <taxon>Ascomycota</taxon>
        <taxon>Pezizomycotina</taxon>
        <taxon>Sordariomycetes</taxon>
        <taxon>Xylariomycetidae</taxon>
        <taxon>Amphisphaeriales</taxon>
        <taxon>Apiosporaceae</taxon>
        <taxon>Apiospora</taxon>
    </lineage>
</organism>
<reference evidence="1 2" key="1">
    <citation type="submission" date="2023-01" db="EMBL/GenBank/DDBJ databases">
        <title>Analysis of 21 Apiospora genomes using comparative genomics revels a genus with tremendous synthesis potential of carbohydrate active enzymes and secondary metabolites.</title>
        <authorList>
            <person name="Sorensen T."/>
        </authorList>
    </citation>
    <scope>NUCLEOTIDE SEQUENCE [LARGE SCALE GENOMIC DNA]</scope>
    <source>
        <strain evidence="1 2">CBS 135458</strain>
    </source>
</reference>
<dbReference type="RefSeq" id="XP_066707520.1">
    <property type="nucleotide sequence ID" value="XM_066866817.1"/>
</dbReference>
<dbReference type="GeneID" id="92099882"/>
<sequence length="172" mass="18914">MPMIPRDQLYGLDIPDDMNRRKAISDVDALQQIPSKPLIEESVLFTLEPEKKEMGVLAVHVMCGWLHGEPRFEPDPVVVLAGLLGVRKLHCMTPKGRSDSNSTTMSHMNPRELVNYTSGFKVRIDSVLVLAGSRTDLQVLAAGCYLGLPTVIVLNEWGGCWTSKVGNSAETP</sequence>
<comment type="caution">
    <text evidence="1">The sequence shown here is derived from an EMBL/GenBank/DDBJ whole genome shotgun (WGS) entry which is preliminary data.</text>
</comment>
<dbReference type="Proteomes" id="UP001480595">
    <property type="component" value="Unassembled WGS sequence"/>
</dbReference>
<accession>A0ABR1SQN5</accession>
<proteinExistence type="predicted"/>
<dbReference type="EMBL" id="JAQQWL010000019">
    <property type="protein sequence ID" value="KAK8036639.1"/>
    <property type="molecule type" value="Genomic_DNA"/>
</dbReference>